<evidence type="ECO:0000256" key="4">
    <source>
        <dbReference type="ARBA" id="ARBA00022692"/>
    </source>
</evidence>
<feature type="region of interest" description="Disordered" evidence="15">
    <location>
        <begin position="412"/>
        <end position="443"/>
    </location>
</feature>
<evidence type="ECO:0000256" key="7">
    <source>
        <dbReference type="ARBA" id="ARBA00022737"/>
    </source>
</evidence>
<dbReference type="InterPro" id="IPR015152">
    <property type="entry name" value="Growth/epo_recpt_lig-bind"/>
</dbReference>
<dbReference type="PROSITE" id="PS50853">
    <property type="entry name" value="FN3"/>
    <property type="match status" value="2"/>
</dbReference>
<dbReference type="InterPro" id="IPR013783">
    <property type="entry name" value="Ig-like_fold"/>
</dbReference>
<dbReference type="GO" id="GO:0043235">
    <property type="term" value="C:receptor complex"/>
    <property type="evidence" value="ECO:0007669"/>
    <property type="project" value="TreeGrafter"/>
</dbReference>
<comment type="function">
    <text evidence="14">This is a receptor for the anterior pituitary hormone prolactin.</text>
</comment>
<keyword evidence="9 14" id="KW-1133">Transmembrane helix</keyword>
<dbReference type="GO" id="GO:0019955">
    <property type="term" value="F:cytokine binding"/>
    <property type="evidence" value="ECO:0007669"/>
    <property type="project" value="TreeGrafter"/>
</dbReference>
<evidence type="ECO:0000256" key="2">
    <source>
        <dbReference type="ARBA" id="ARBA00007885"/>
    </source>
</evidence>
<feature type="compositionally biased region" description="Basic and acidic residues" evidence="15">
    <location>
        <begin position="412"/>
        <end position="421"/>
    </location>
</feature>
<evidence type="ECO:0000256" key="3">
    <source>
        <dbReference type="ARBA" id="ARBA00019818"/>
    </source>
</evidence>
<comment type="similarity">
    <text evidence="2 14">Belongs to the type I cytokine receptor family. Type 1 subfamily.</text>
</comment>
<evidence type="ECO:0000256" key="9">
    <source>
        <dbReference type="ARBA" id="ARBA00022989"/>
    </source>
</evidence>
<dbReference type="SMART" id="SM00060">
    <property type="entry name" value="FN3"/>
    <property type="match status" value="2"/>
</dbReference>
<evidence type="ECO:0000256" key="13">
    <source>
        <dbReference type="ARBA" id="ARBA00023180"/>
    </source>
</evidence>
<reference evidence="17" key="3">
    <citation type="submission" date="2025-09" db="UniProtKB">
        <authorList>
            <consortium name="Ensembl"/>
        </authorList>
    </citation>
    <scope>IDENTIFICATION</scope>
</reference>
<dbReference type="GO" id="GO:0009897">
    <property type="term" value="C:external side of plasma membrane"/>
    <property type="evidence" value="ECO:0007669"/>
    <property type="project" value="TreeGrafter"/>
</dbReference>
<dbReference type="AlphaFoldDB" id="A0A8C6K974"/>
<feature type="domain" description="Fibronectin type-III" evidence="16">
    <location>
        <begin position="79"/>
        <end position="180"/>
    </location>
</feature>
<evidence type="ECO:0000313" key="18">
    <source>
        <dbReference type="Proteomes" id="UP000694548"/>
    </source>
</evidence>
<keyword evidence="4 14" id="KW-0812">Transmembrane</keyword>
<name>A0A8C6K974_NOTFU</name>
<feature type="compositionally biased region" description="Polar residues" evidence="15">
    <location>
        <begin position="641"/>
        <end position="657"/>
    </location>
</feature>
<dbReference type="SUPFAM" id="SSF49265">
    <property type="entry name" value="Fibronectin type III"/>
    <property type="match status" value="2"/>
</dbReference>
<gene>
    <name evidence="14 17" type="primary">PRLR</name>
    <name evidence="17" type="synonym">prlra</name>
</gene>
<dbReference type="InterPro" id="IPR003961">
    <property type="entry name" value="FN3_dom"/>
</dbReference>
<evidence type="ECO:0000256" key="8">
    <source>
        <dbReference type="ARBA" id="ARBA00022833"/>
    </source>
</evidence>
<keyword evidence="7" id="KW-0677">Repeat</keyword>
<evidence type="ECO:0000256" key="5">
    <source>
        <dbReference type="ARBA" id="ARBA00022723"/>
    </source>
</evidence>
<dbReference type="Ensembl" id="ENSNFUT00015002419.1">
    <property type="protein sequence ID" value="ENSNFUP00015002263.1"/>
    <property type="gene ID" value="ENSNFUG00015001210.1"/>
</dbReference>
<evidence type="ECO:0000256" key="14">
    <source>
        <dbReference type="RuleBase" id="RU365035"/>
    </source>
</evidence>
<evidence type="ECO:0000256" key="15">
    <source>
        <dbReference type="SAM" id="MobiDB-lite"/>
    </source>
</evidence>
<dbReference type="PANTHER" id="PTHR23036:SF86">
    <property type="entry name" value="PROLACTIN RECEPTOR"/>
    <property type="match status" value="1"/>
</dbReference>
<keyword evidence="8 14" id="KW-0862">Zinc</keyword>
<dbReference type="GO" id="GO:0004896">
    <property type="term" value="F:cytokine receptor activity"/>
    <property type="evidence" value="ECO:0007669"/>
    <property type="project" value="InterPro"/>
</dbReference>
<protein>
    <recommendedName>
        <fullName evidence="3 14">Prolactin receptor</fullName>
        <shortName evidence="14">PRL-R</shortName>
    </recommendedName>
</protein>
<proteinExistence type="inferred from homology"/>
<dbReference type="PROSITE" id="PS01352">
    <property type="entry name" value="HEMATOPO_REC_L_F1"/>
    <property type="match status" value="1"/>
</dbReference>
<feature type="compositionally biased region" description="Polar residues" evidence="15">
    <location>
        <begin position="478"/>
        <end position="492"/>
    </location>
</feature>
<dbReference type="InterPro" id="IPR036116">
    <property type="entry name" value="FN3_sf"/>
</dbReference>
<evidence type="ECO:0000256" key="1">
    <source>
        <dbReference type="ARBA" id="ARBA00004479"/>
    </source>
</evidence>
<dbReference type="FunFam" id="2.60.40.10:FF:000358">
    <property type="entry name" value="Prolactin receptor"/>
    <property type="match status" value="1"/>
</dbReference>
<keyword evidence="5 14" id="KW-0479">Metal-binding</keyword>
<evidence type="ECO:0000256" key="11">
    <source>
        <dbReference type="ARBA" id="ARBA00023157"/>
    </source>
</evidence>
<keyword evidence="10 14" id="KW-0472">Membrane</keyword>
<dbReference type="Proteomes" id="UP000694548">
    <property type="component" value="Chromosome sgr02"/>
</dbReference>
<keyword evidence="12 14" id="KW-0675">Receptor</keyword>
<dbReference type="InterPro" id="IPR050379">
    <property type="entry name" value="Type-I_Cytokine_Rcpt"/>
</dbReference>
<evidence type="ECO:0000256" key="10">
    <source>
        <dbReference type="ARBA" id="ARBA00023136"/>
    </source>
</evidence>
<keyword evidence="11 14" id="KW-1015">Disulfide bond</keyword>
<evidence type="ECO:0000256" key="12">
    <source>
        <dbReference type="ARBA" id="ARBA00023170"/>
    </source>
</evidence>
<keyword evidence="13" id="KW-0325">Glycoprotein</keyword>
<evidence type="ECO:0000256" key="6">
    <source>
        <dbReference type="ARBA" id="ARBA00022729"/>
    </source>
</evidence>
<dbReference type="PANTHER" id="PTHR23036">
    <property type="entry name" value="CYTOKINE RECEPTOR"/>
    <property type="match status" value="1"/>
</dbReference>
<feature type="domain" description="Fibronectin type-III" evidence="16">
    <location>
        <begin position="181"/>
        <end position="280"/>
    </location>
</feature>
<reference evidence="17" key="1">
    <citation type="submission" date="2014-08" db="EMBL/GenBank/DDBJ databases">
        <authorList>
            <person name="Senf B."/>
            <person name="Petzold A."/>
            <person name="Downie B.R."/>
            <person name="Koch P."/>
            <person name="Platzer M."/>
        </authorList>
    </citation>
    <scope>NUCLEOTIDE SEQUENCE [LARGE SCALE GENOMIC DNA]</scope>
    <source>
        <strain evidence="17">GRZ</strain>
    </source>
</reference>
<dbReference type="Pfam" id="PF09067">
    <property type="entry name" value="EpoR_lig-bind"/>
    <property type="match status" value="1"/>
</dbReference>
<dbReference type="GeneTree" id="ENSGT00940000154851"/>
<dbReference type="CDD" id="cd00063">
    <property type="entry name" value="FN3"/>
    <property type="match status" value="2"/>
</dbReference>
<feature type="region of interest" description="Disordered" evidence="15">
    <location>
        <begin position="472"/>
        <end position="492"/>
    </location>
</feature>
<evidence type="ECO:0000313" key="17">
    <source>
        <dbReference type="Ensembl" id="ENSNFUP00015002263.1"/>
    </source>
</evidence>
<dbReference type="FunFam" id="2.60.40.10:FF:000287">
    <property type="entry name" value="Prolactin receptor"/>
    <property type="match status" value="1"/>
</dbReference>
<keyword evidence="6" id="KW-0732">Signal</keyword>
<accession>A0A8C6K974</accession>
<comment type="domain">
    <text evidence="14">The box 1 motif is required for JAK interaction and/or activation.</text>
</comment>
<evidence type="ECO:0000259" key="16">
    <source>
        <dbReference type="PROSITE" id="PS50853"/>
    </source>
</evidence>
<sequence length="679" mass="77296">MNEKISRMHFFFVVKHHRSKDLSRAQISNFPHPHLSLFVFFSVPQPSLCGATMRKAEGGILLRLLLLFMLHATGTSYSPPGKPTLTRCRSPEKETFTCWWEPGSDGGLPTKYALYYRKENSDKVFECPDYRTAGENSCFFNKNDTSVWVNYNITVVATNALGRTFSDPVDIDVVYIVKPNPPENLALTVLWDQTWPYLHVSWESPQKADTRSGWITLIYELRIKLEDEDEWEEHPAGQQKTFNIFSLCSGGKYLVQVRCKPDHGFWSEWSSSQYVKVPEYFNREKSMWVLAVIFSAFALFIITWLIHMNCHNLKQCILPSVPGPKIKGFDEQLLKDGKSMDAFSSLVGANFPPTTTNYEDLLVEYLEVFVPEERELMLEETKELHNDSLKFENSTSDCDSGRGSCDSHTLLIDKSEEEKGQQPDQQSSEIKMDGKGQDEEDKYLTCSPENVDSHQLSSEKVKTWPSSFSPLPEYSPIPLQQPNSHETSKQPCLSDSLFAAGPLPSHFPHLGHNTKDEIGSSYWQFGISNKQLHLLHQQMEAHQQLQAHKNASVSNIGHLQLPSVRFTEYVEVQRVSDQNMVILHPVPSHPETSYPDWHQTEEYSKVKCVDNDNGLLLLQREGVEEGMDMCSYEELPESDPSKTTNTTFTSPCSQPAPSVQDERVVGGYVETSVFTLPTY</sequence>
<comment type="domain">
    <text evidence="14">The WSXWS motif appears to be necessary for proper protein folding and thereby efficient intracellular transport and cell-surface receptor binding.</text>
</comment>
<reference evidence="17" key="2">
    <citation type="submission" date="2025-08" db="UniProtKB">
        <authorList>
            <consortium name="Ensembl"/>
        </authorList>
    </citation>
    <scope>IDENTIFICATION</scope>
</reference>
<dbReference type="InterPro" id="IPR003528">
    <property type="entry name" value="Long_hematopoietin_rcpt_CS"/>
</dbReference>
<keyword evidence="18" id="KW-1185">Reference proteome</keyword>
<organism evidence="17 18">
    <name type="scientific">Nothobranchius furzeri</name>
    <name type="common">Turquoise killifish</name>
    <dbReference type="NCBI Taxonomy" id="105023"/>
    <lineage>
        <taxon>Eukaryota</taxon>
        <taxon>Metazoa</taxon>
        <taxon>Chordata</taxon>
        <taxon>Craniata</taxon>
        <taxon>Vertebrata</taxon>
        <taxon>Euteleostomi</taxon>
        <taxon>Actinopterygii</taxon>
        <taxon>Neopterygii</taxon>
        <taxon>Teleostei</taxon>
        <taxon>Neoteleostei</taxon>
        <taxon>Acanthomorphata</taxon>
        <taxon>Ovalentaria</taxon>
        <taxon>Atherinomorphae</taxon>
        <taxon>Cyprinodontiformes</taxon>
        <taxon>Nothobranchiidae</taxon>
        <taxon>Nothobranchius</taxon>
    </lineage>
</organism>
<feature type="transmembrane region" description="Helical" evidence="14">
    <location>
        <begin position="286"/>
        <end position="306"/>
    </location>
</feature>
<dbReference type="GO" id="GO:0046872">
    <property type="term" value="F:metal ion binding"/>
    <property type="evidence" value="ECO:0007669"/>
    <property type="project" value="UniProtKB-KW"/>
</dbReference>
<feature type="region of interest" description="Disordered" evidence="15">
    <location>
        <begin position="633"/>
        <end position="659"/>
    </location>
</feature>
<comment type="subcellular location">
    <subcellularLocation>
        <location evidence="1 14">Membrane</location>
        <topology evidence="1 14">Single-pass type I membrane protein</topology>
    </subcellularLocation>
</comment>
<dbReference type="Gene3D" id="2.60.40.10">
    <property type="entry name" value="Immunoglobulins"/>
    <property type="match status" value="2"/>
</dbReference>